<dbReference type="SUPFAM" id="SSF144210">
    <property type="entry name" value="Nop10-like SnoRNP"/>
    <property type="match status" value="1"/>
</dbReference>
<accession>H2C752</accession>
<gene>
    <name evidence="7" type="primary">nop10</name>
    <name evidence="8" type="ORF">MetMK1DRAFT_00024000</name>
</gene>
<dbReference type="Proteomes" id="UP000003980">
    <property type="component" value="Unassembled WGS sequence"/>
</dbReference>
<dbReference type="InterPro" id="IPR023532">
    <property type="entry name" value="Nop10_arc-typ"/>
</dbReference>
<name>H2C752_9CREN</name>
<evidence type="ECO:0000256" key="3">
    <source>
        <dbReference type="ARBA" id="ARBA00018821"/>
    </source>
</evidence>
<dbReference type="Gene3D" id="2.20.28.40">
    <property type="entry name" value="H/ACA ribonucleoprotein complex, subunit Nop10"/>
    <property type="match status" value="1"/>
</dbReference>
<comment type="similarity">
    <text evidence="2 7">Belongs to the NOP10 family.</text>
</comment>
<dbReference type="PANTHER" id="PTHR13305:SF0">
    <property type="entry name" value="H_ACA RIBONUCLEOPROTEIN COMPLEX SUBUNIT 3"/>
    <property type="match status" value="1"/>
</dbReference>
<dbReference type="InterPro" id="IPR036756">
    <property type="entry name" value="H/ACA_rnp_Nop10_sf"/>
</dbReference>
<dbReference type="eggNOG" id="arCOG00906">
    <property type="taxonomic scope" value="Archaea"/>
</dbReference>
<keyword evidence="5 7" id="KW-0698">rRNA processing</keyword>
<evidence type="ECO:0000256" key="7">
    <source>
        <dbReference type="HAMAP-Rule" id="MF_00803"/>
    </source>
</evidence>
<dbReference type="OrthoDB" id="7259at2157"/>
<dbReference type="PANTHER" id="PTHR13305">
    <property type="entry name" value="RIBOSOME BIOGENESIS PROTEIN NOP10"/>
    <property type="match status" value="1"/>
</dbReference>
<dbReference type="InterPro" id="IPR007264">
    <property type="entry name" value="H/ACA_rnp_Nop10"/>
</dbReference>
<reference evidence="8 9" key="1">
    <citation type="submission" date="2012-01" db="EMBL/GenBank/DDBJ databases">
        <title>Improved High-Quality Draft sequence of Metallosphaera yellowstonensis MK1.</title>
        <authorList>
            <consortium name="US DOE Joint Genome Institute"/>
            <person name="Lucas S."/>
            <person name="Han J."/>
            <person name="Cheng J.-F."/>
            <person name="Goodwin L."/>
            <person name="Pitluck S."/>
            <person name="Peters L."/>
            <person name="Teshima H."/>
            <person name="Detter J.C."/>
            <person name="Han C."/>
            <person name="Tapia R."/>
            <person name="Land M."/>
            <person name="Hauser L."/>
            <person name="Kyrpides N."/>
            <person name="Kozubal M."/>
            <person name="Macur R.E."/>
            <person name="Jay Z."/>
            <person name="Inskeep W."/>
            <person name="Woyke T."/>
        </authorList>
    </citation>
    <scope>NUCLEOTIDE SEQUENCE [LARGE SCALE GENOMIC DNA]</scope>
    <source>
        <strain evidence="8 9">MK1</strain>
    </source>
</reference>
<dbReference type="RefSeq" id="WP_009073881.1">
    <property type="nucleotide sequence ID" value="NZ_JH597768.1"/>
</dbReference>
<dbReference type="GO" id="GO:1990904">
    <property type="term" value="C:ribonucleoprotein complex"/>
    <property type="evidence" value="ECO:0007669"/>
    <property type="project" value="UniProtKB-KW"/>
</dbReference>
<evidence type="ECO:0000256" key="4">
    <source>
        <dbReference type="ARBA" id="ARBA00022517"/>
    </source>
</evidence>
<dbReference type="HOGENOM" id="CLU_196480_1_0_2"/>
<organism evidence="8 9">
    <name type="scientific">Metallosphaera yellowstonensis MK1</name>
    <dbReference type="NCBI Taxonomy" id="671065"/>
    <lineage>
        <taxon>Archaea</taxon>
        <taxon>Thermoproteota</taxon>
        <taxon>Thermoprotei</taxon>
        <taxon>Sulfolobales</taxon>
        <taxon>Sulfolobaceae</taxon>
        <taxon>Metallosphaera</taxon>
    </lineage>
</organism>
<comment type="function">
    <text evidence="1 7">Involved in ribosome biogenesis; more specifically in 18S rRNA pseudouridylation and in cleavage of pre-rRNA.</text>
</comment>
<keyword evidence="4 7" id="KW-0690">Ribosome biogenesis</keyword>
<evidence type="ECO:0000256" key="2">
    <source>
        <dbReference type="ARBA" id="ARBA00009462"/>
    </source>
</evidence>
<evidence type="ECO:0000313" key="9">
    <source>
        <dbReference type="Proteomes" id="UP000003980"/>
    </source>
</evidence>
<keyword evidence="9" id="KW-1185">Reference proteome</keyword>
<dbReference type="STRING" id="671065.MetMK1DRAFT_00024000"/>
<dbReference type="GO" id="GO:0006364">
    <property type="term" value="P:rRNA processing"/>
    <property type="evidence" value="ECO:0007669"/>
    <property type="project" value="UniProtKB-UniRule"/>
</dbReference>
<sequence length="52" mass="6212">MRLLRRCERDWTYTLRDKCPKCGGETVSAHPPRFSPEDRMVKYRLLARGKKC</sequence>
<dbReference type="Pfam" id="PF04135">
    <property type="entry name" value="Nop10p"/>
    <property type="match status" value="1"/>
</dbReference>
<dbReference type="AlphaFoldDB" id="H2C752"/>
<keyword evidence="6 7" id="KW-0687">Ribonucleoprotein</keyword>
<dbReference type="NCBIfam" id="NF009623">
    <property type="entry name" value="PRK13130.1"/>
    <property type="match status" value="1"/>
</dbReference>
<proteinExistence type="inferred from homology"/>
<evidence type="ECO:0000256" key="1">
    <source>
        <dbReference type="ARBA" id="ARBA00002325"/>
    </source>
</evidence>
<protein>
    <recommendedName>
        <fullName evidence="3 7">Ribosome biogenesis protein Nop10</fullName>
    </recommendedName>
</protein>
<evidence type="ECO:0000313" key="8">
    <source>
        <dbReference type="EMBL" id="EHP69629.1"/>
    </source>
</evidence>
<dbReference type="HAMAP" id="MF_00803">
    <property type="entry name" value="Nop10"/>
    <property type="match status" value="1"/>
</dbReference>
<dbReference type="GO" id="GO:0030515">
    <property type="term" value="F:snoRNA binding"/>
    <property type="evidence" value="ECO:0007669"/>
    <property type="project" value="InterPro"/>
</dbReference>
<dbReference type="EMBL" id="JH597768">
    <property type="protein sequence ID" value="EHP69629.1"/>
    <property type="molecule type" value="Genomic_DNA"/>
</dbReference>
<dbReference type="GO" id="GO:0001522">
    <property type="term" value="P:pseudouridine synthesis"/>
    <property type="evidence" value="ECO:0007669"/>
    <property type="project" value="InterPro"/>
</dbReference>
<evidence type="ECO:0000256" key="6">
    <source>
        <dbReference type="ARBA" id="ARBA00023274"/>
    </source>
</evidence>
<evidence type="ECO:0000256" key="5">
    <source>
        <dbReference type="ARBA" id="ARBA00022552"/>
    </source>
</evidence>